<comment type="subcellular location">
    <subcellularLocation>
        <location evidence="1">Nucleus</location>
    </subcellularLocation>
</comment>
<dbReference type="Proteomes" id="UP000332933">
    <property type="component" value="Unassembled WGS sequence"/>
</dbReference>
<comment type="similarity">
    <text evidence="4">Belongs to the HSF family.</text>
</comment>
<evidence type="ECO:0000313" key="8">
    <source>
        <dbReference type="EMBL" id="VFT85553.1"/>
    </source>
</evidence>
<dbReference type="EMBL" id="CAADRA010005132">
    <property type="protein sequence ID" value="VFT85553.1"/>
    <property type="molecule type" value="Genomic_DNA"/>
</dbReference>
<evidence type="ECO:0000259" key="6">
    <source>
        <dbReference type="SMART" id="SM00415"/>
    </source>
</evidence>
<organism evidence="8 9">
    <name type="scientific">Aphanomyces stellatus</name>
    <dbReference type="NCBI Taxonomy" id="120398"/>
    <lineage>
        <taxon>Eukaryota</taxon>
        <taxon>Sar</taxon>
        <taxon>Stramenopiles</taxon>
        <taxon>Oomycota</taxon>
        <taxon>Saprolegniomycetes</taxon>
        <taxon>Saprolegniales</taxon>
        <taxon>Verrucalvaceae</taxon>
        <taxon>Aphanomyces</taxon>
    </lineage>
</organism>
<dbReference type="OrthoDB" id="60033at2759"/>
<name>A0A485KL87_9STRA</name>
<dbReference type="EMBL" id="VJMH01005111">
    <property type="protein sequence ID" value="KAF0700816.1"/>
    <property type="molecule type" value="Genomic_DNA"/>
</dbReference>
<dbReference type="GO" id="GO:0003700">
    <property type="term" value="F:DNA-binding transcription factor activity"/>
    <property type="evidence" value="ECO:0007669"/>
    <property type="project" value="InterPro"/>
</dbReference>
<accession>A0A485KL87</accession>
<evidence type="ECO:0000256" key="5">
    <source>
        <dbReference type="SAM" id="Coils"/>
    </source>
</evidence>
<reference evidence="7" key="2">
    <citation type="submission" date="2019-06" db="EMBL/GenBank/DDBJ databases">
        <title>Genomics analysis of Aphanomyces spp. identifies a new class of oomycete effector associated with host adaptation.</title>
        <authorList>
            <person name="Gaulin E."/>
        </authorList>
    </citation>
    <scope>NUCLEOTIDE SEQUENCE</scope>
    <source>
        <strain evidence="7">CBS 578.67</strain>
    </source>
</reference>
<dbReference type="Gene3D" id="1.10.10.10">
    <property type="entry name" value="Winged helix-like DNA-binding domain superfamily/Winged helix DNA-binding domain"/>
    <property type="match status" value="1"/>
</dbReference>
<dbReference type="InterPro" id="IPR036390">
    <property type="entry name" value="WH_DNA-bd_sf"/>
</dbReference>
<evidence type="ECO:0000313" key="9">
    <source>
        <dbReference type="Proteomes" id="UP000332933"/>
    </source>
</evidence>
<keyword evidence="2" id="KW-0238">DNA-binding</keyword>
<proteinExistence type="inferred from homology"/>
<feature type="coiled-coil region" evidence="5">
    <location>
        <begin position="92"/>
        <end position="134"/>
    </location>
</feature>
<feature type="domain" description="HSF-type DNA-binding" evidence="6">
    <location>
        <begin position="3"/>
        <end position="101"/>
    </location>
</feature>
<sequence length="203" mass="23457">MSRAPIFVQRLYFMLEKSGSTDLVSWSADGLSFLIHEPTLFSKRLLPKFYGHGKLATFVRDLSHFGFHKVTQLPHRLDVIEYCHIDFQRGNVKALRRIQKRMKQNLDTKQRQVVDEIEDIIVNIKRQLASEQTRNRDMADYLSCVMDDPLPQLPSPPMSAPLFDCVEPMQLTNHPVPACPEWSDCWLEVADLLAPQPDMLCMC</sequence>
<dbReference type="PRINTS" id="PR00056">
    <property type="entry name" value="HSFDOMAIN"/>
</dbReference>
<dbReference type="GO" id="GO:0043565">
    <property type="term" value="F:sequence-specific DNA binding"/>
    <property type="evidence" value="ECO:0007669"/>
    <property type="project" value="InterPro"/>
</dbReference>
<protein>
    <submittedName>
        <fullName evidence="8">Aste57867_8667 protein</fullName>
    </submittedName>
</protein>
<evidence type="ECO:0000256" key="3">
    <source>
        <dbReference type="ARBA" id="ARBA00023242"/>
    </source>
</evidence>
<evidence type="ECO:0000256" key="4">
    <source>
        <dbReference type="RuleBase" id="RU004020"/>
    </source>
</evidence>
<dbReference type="GO" id="GO:0005634">
    <property type="term" value="C:nucleus"/>
    <property type="evidence" value="ECO:0007669"/>
    <property type="project" value="UniProtKB-SubCell"/>
</dbReference>
<keyword evidence="5" id="KW-0175">Coiled coil</keyword>
<keyword evidence="9" id="KW-1185">Reference proteome</keyword>
<dbReference type="SMART" id="SM00415">
    <property type="entry name" value="HSF"/>
    <property type="match status" value="1"/>
</dbReference>
<dbReference type="InterPro" id="IPR036388">
    <property type="entry name" value="WH-like_DNA-bd_sf"/>
</dbReference>
<evidence type="ECO:0000256" key="2">
    <source>
        <dbReference type="ARBA" id="ARBA00023125"/>
    </source>
</evidence>
<dbReference type="Pfam" id="PF00447">
    <property type="entry name" value="HSF_DNA-bind"/>
    <property type="match status" value="1"/>
</dbReference>
<dbReference type="PANTHER" id="PTHR10015:SF206">
    <property type="entry name" value="HSF-TYPE DNA-BINDING DOMAIN-CONTAINING PROTEIN"/>
    <property type="match status" value="1"/>
</dbReference>
<keyword evidence="3" id="KW-0539">Nucleus</keyword>
<evidence type="ECO:0000256" key="1">
    <source>
        <dbReference type="ARBA" id="ARBA00004123"/>
    </source>
</evidence>
<evidence type="ECO:0000313" key="7">
    <source>
        <dbReference type="EMBL" id="KAF0700816.1"/>
    </source>
</evidence>
<dbReference type="AlphaFoldDB" id="A0A485KL87"/>
<dbReference type="SUPFAM" id="SSF46785">
    <property type="entry name" value="Winged helix' DNA-binding domain"/>
    <property type="match status" value="1"/>
</dbReference>
<dbReference type="PANTHER" id="PTHR10015">
    <property type="entry name" value="HEAT SHOCK TRANSCRIPTION FACTOR"/>
    <property type="match status" value="1"/>
</dbReference>
<dbReference type="InterPro" id="IPR000232">
    <property type="entry name" value="HSF_DNA-bd"/>
</dbReference>
<reference evidence="8 9" key="1">
    <citation type="submission" date="2019-03" db="EMBL/GenBank/DDBJ databases">
        <authorList>
            <person name="Gaulin E."/>
            <person name="Dumas B."/>
        </authorList>
    </citation>
    <scope>NUCLEOTIDE SEQUENCE [LARGE SCALE GENOMIC DNA]</scope>
    <source>
        <strain evidence="8">CBS 568.67</strain>
    </source>
</reference>
<gene>
    <name evidence="8" type="primary">Aste57867_8667</name>
    <name evidence="7" type="ORF">As57867_008633</name>
    <name evidence="8" type="ORF">ASTE57867_8667</name>
</gene>